<dbReference type="AlphaFoldDB" id="A0A1E1LYY3"/>
<evidence type="ECO:0000313" key="2">
    <source>
        <dbReference type="EMBL" id="CZT42059.1"/>
    </source>
</evidence>
<reference evidence="3" key="1">
    <citation type="submission" date="2016-03" db="EMBL/GenBank/DDBJ databases">
        <authorList>
            <person name="Guldener U."/>
        </authorList>
    </citation>
    <scope>NUCLEOTIDE SEQUENCE [LARGE SCALE GENOMIC DNA]</scope>
</reference>
<gene>
    <name evidence="2" type="ORF">RSE6_01892</name>
</gene>
<evidence type="ECO:0000256" key="1">
    <source>
        <dbReference type="SAM" id="MobiDB-lite"/>
    </source>
</evidence>
<organism evidence="2 3">
    <name type="scientific">Rhynchosporium secalis</name>
    <name type="common">Barley scald fungus</name>
    <dbReference type="NCBI Taxonomy" id="38038"/>
    <lineage>
        <taxon>Eukaryota</taxon>
        <taxon>Fungi</taxon>
        <taxon>Dikarya</taxon>
        <taxon>Ascomycota</taxon>
        <taxon>Pezizomycotina</taxon>
        <taxon>Leotiomycetes</taxon>
        <taxon>Helotiales</taxon>
        <taxon>Ploettnerulaceae</taxon>
        <taxon>Rhynchosporium</taxon>
    </lineage>
</organism>
<sequence>MAEEEAKYSPRIRASEMEFDAISPGENEEARADSATSDHGSMDEDDVMNEAIARSLKDEEFEREMERVLASSANEHSANYAFSRMLAPSID</sequence>
<dbReference type="EMBL" id="FJVC01000071">
    <property type="protein sequence ID" value="CZT42059.1"/>
    <property type="molecule type" value="Genomic_DNA"/>
</dbReference>
<feature type="region of interest" description="Disordered" evidence="1">
    <location>
        <begin position="1"/>
        <end position="45"/>
    </location>
</feature>
<protein>
    <submittedName>
        <fullName evidence="2">Uncharacterized protein</fullName>
    </submittedName>
</protein>
<dbReference type="Proteomes" id="UP000177625">
    <property type="component" value="Unassembled WGS sequence"/>
</dbReference>
<name>A0A1E1LYY3_RHYSE</name>
<accession>A0A1E1LYY3</accession>
<feature type="compositionally biased region" description="Basic and acidic residues" evidence="1">
    <location>
        <begin position="1"/>
        <end position="16"/>
    </location>
</feature>
<evidence type="ECO:0000313" key="3">
    <source>
        <dbReference type="Proteomes" id="UP000177625"/>
    </source>
</evidence>
<keyword evidence="3" id="KW-1185">Reference proteome</keyword>
<proteinExistence type="predicted"/>